<reference evidence="1 2" key="1">
    <citation type="submission" date="2015-09" db="EMBL/GenBank/DDBJ databases">
        <authorList>
            <consortium name="Pathogen Informatics"/>
        </authorList>
    </citation>
    <scope>NUCLEOTIDE SEQUENCE [LARGE SCALE GENOMIC DNA]</scope>
    <source>
        <strain evidence="1 2">2789STDY5608828</strain>
    </source>
</reference>
<dbReference type="InterPro" id="IPR012505">
    <property type="entry name" value="YbbR"/>
</dbReference>
<keyword evidence="2" id="KW-1185">Reference proteome</keyword>
<evidence type="ECO:0000313" key="1">
    <source>
        <dbReference type="EMBL" id="CUO00131.1"/>
    </source>
</evidence>
<dbReference type="OrthoDB" id="9814149at2"/>
<organism evidence="1 2">
    <name type="scientific">Mitsuokella jalaludinii</name>
    <dbReference type="NCBI Taxonomy" id="187979"/>
    <lineage>
        <taxon>Bacteria</taxon>
        <taxon>Bacillati</taxon>
        <taxon>Bacillota</taxon>
        <taxon>Negativicutes</taxon>
        <taxon>Selenomonadales</taxon>
        <taxon>Selenomonadaceae</taxon>
        <taxon>Mitsuokella</taxon>
    </lineage>
</organism>
<dbReference type="CDD" id="cd20206">
    <property type="entry name" value="YbbR"/>
    <property type="match status" value="1"/>
</dbReference>
<dbReference type="PANTHER" id="PTHR37804:SF1">
    <property type="entry name" value="CDAA REGULATORY PROTEIN CDAR"/>
    <property type="match status" value="1"/>
</dbReference>
<sequence>MISRMRNIVQHNLPAKILALVIAVILWGYVMNDQNPSIESTYTVQLDVVNAPEGYKITKDAASVKLRVRGPRSLFVSASENDFKAYVDLSKVEEGKHAVKVQTVLPQGFELVEAKPDTVTFTLDRIVQKKMKAEFIVTGSTAPGTTVAHIEPSVETVTIEGAASDIKEVTRVIGYVGLAGNGDDFSLKVPLTAINADGREVAGVTVKPASAEVSVQLARGLMKKIVTVKPVLGDGLASGYEVSSVKTDPVKIEVAGPENILSKLTSIETQKISLDGLTKTTDENVQLAPPDGVTVTNNSVTVHIEIKAKKKAASGTASP</sequence>
<dbReference type="AlphaFoldDB" id="A0A174BGG8"/>
<accession>A0A174BGG8</accession>
<gene>
    <name evidence="1" type="ORF">ERS852385_01892</name>
</gene>
<dbReference type="eggNOG" id="COG4856">
    <property type="taxonomic scope" value="Bacteria"/>
</dbReference>
<dbReference type="Pfam" id="PF07949">
    <property type="entry name" value="YbbR"/>
    <property type="match status" value="3"/>
</dbReference>
<proteinExistence type="predicted"/>
<name>A0A174BGG8_9FIRM</name>
<dbReference type="STRING" id="187979.ERS852385_01892"/>
<evidence type="ECO:0000313" key="2">
    <source>
        <dbReference type="Proteomes" id="UP000095546"/>
    </source>
</evidence>
<dbReference type="InterPro" id="IPR053154">
    <property type="entry name" value="c-di-AMP_regulator"/>
</dbReference>
<dbReference type="Gene3D" id="2.170.120.30">
    <property type="match status" value="1"/>
</dbReference>
<dbReference type="PANTHER" id="PTHR37804">
    <property type="entry name" value="CDAA REGULATORY PROTEIN CDAR"/>
    <property type="match status" value="1"/>
</dbReference>
<protein>
    <submittedName>
        <fullName evidence="1">Uncharacterized protein conserved in bacteria</fullName>
    </submittedName>
</protein>
<dbReference type="RefSeq" id="WP_036375395.1">
    <property type="nucleotide sequence ID" value="NZ_CABIWZ010000019.1"/>
</dbReference>
<dbReference type="EMBL" id="CYYU01000019">
    <property type="protein sequence ID" value="CUO00131.1"/>
    <property type="molecule type" value="Genomic_DNA"/>
</dbReference>
<dbReference type="Gene3D" id="2.170.120.40">
    <property type="entry name" value="YbbR-like domain"/>
    <property type="match status" value="2"/>
</dbReference>
<dbReference type="Proteomes" id="UP000095546">
    <property type="component" value="Unassembled WGS sequence"/>
</dbReference>